<proteinExistence type="inferred from homology"/>
<dbReference type="InterPro" id="IPR012675">
    <property type="entry name" value="Beta-grasp_dom_sf"/>
</dbReference>
<organism evidence="17 18">
    <name type="scientific">Albula glossodonta</name>
    <name type="common">roundjaw bonefish</name>
    <dbReference type="NCBI Taxonomy" id="121402"/>
    <lineage>
        <taxon>Eukaryota</taxon>
        <taxon>Metazoa</taxon>
        <taxon>Chordata</taxon>
        <taxon>Craniata</taxon>
        <taxon>Vertebrata</taxon>
        <taxon>Euteleostomi</taxon>
        <taxon>Actinopterygii</taxon>
        <taxon>Neopterygii</taxon>
        <taxon>Teleostei</taxon>
        <taxon>Albuliformes</taxon>
        <taxon>Albulidae</taxon>
        <taxon>Albula</taxon>
    </lineage>
</organism>
<dbReference type="GO" id="GO:0140647">
    <property type="term" value="P:P450-containing electron transport chain"/>
    <property type="evidence" value="ECO:0007669"/>
    <property type="project" value="InterPro"/>
</dbReference>
<dbReference type="PANTHER" id="PTHR23426">
    <property type="entry name" value="FERREDOXIN/ADRENODOXIN"/>
    <property type="match status" value="1"/>
</dbReference>
<dbReference type="GO" id="GO:0005759">
    <property type="term" value="C:mitochondrial matrix"/>
    <property type="evidence" value="ECO:0007669"/>
    <property type="project" value="UniProtKB-SubCell"/>
</dbReference>
<reference evidence="17" key="1">
    <citation type="thesis" date="2021" institute="BYU ScholarsArchive" country="Provo, UT, USA">
        <title>Applications of and Algorithms for Genome Assembly and Genomic Analyses with an Emphasis on Marine Teleosts.</title>
        <authorList>
            <person name="Pickett B.D."/>
        </authorList>
    </citation>
    <scope>NUCLEOTIDE SEQUENCE</scope>
    <source>
        <strain evidence="17">HI-2016</strain>
    </source>
</reference>
<evidence type="ECO:0000313" key="18">
    <source>
        <dbReference type="Proteomes" id="UP000824540"/>
    </source>
</evidence>
<evidence type="ECO:0000256" key="13">
    <source>
        <dbReference type="ARBA" id="ARBA00041497"/>
    </source>
</evidence>
<keyword evidence="4" id="KW-0001">2Fe-2S</keyword>
<evidence type="ECO:0000256" key="14">
    <source>
        <dbReference type="ARBA" id="ARBA00058507"/>
    </source>
</evidence>
<comment type="subcellular location">
    <subcellularLocation>
        <location evidence="1">Mitochondrion matrix</location>
    </subcellularLocation>
</comment>
<dbReference type="InterPro" id="IPR001055">
    <property type="entry name" value="Adrenodoxin-like"/>
</dbReference>
<evidence type="ECO:0000256" key="5">
    <source>
        <dbReference type="ARBA" id="ARBA00022723"/>
    </source>
</evidence>
<comment type="similarity">
    <text evidence="2">Belongs to the adrenodoxin/putidaredoxin family.</text>
</comment>
<name>A0A8T2N7I7_9TELE</name>
<evidence type="ECO:0000259" key="16">
    <source>
        <dbReference type="PROSITE" id="PS51085"/>
    </source>
</evidence>
<keyword evidence="18" id="KW-1185">Reference proteome</keyword>
<keyword evidence="7" id="KW-0408">Iron</keyword>
<evidence type="ECO:0000256" key="2">
    <source>
        <dbReference type="ARBA" id="ARBA00010914"/>
    </source>
</evidence>
<dbReference type="CDD" id="cd00207">
    <property type="entry name" value="fer2"/>
    <property type="match status" value="1"/>
</dbReference>
<dbReference type="GO" id="GO:0046872">
    <property type="term" value="F:metal ion binding"/>
    <property type="evidence" value="ECO:0007669"/>
    <property type="project" value="UniProtKB-KW"/>
</dbReference>
<dbReference type="InterPro" id="IPR036010">
    <property type="entry name" value="2Fe-2S_ferredoxin-like_sf"/>
</dbReference>
<dbReference type="PROSITE" id="PS51085">
    <property type="entry name" value="2FE2S_FER_2"/>
    <property type="match status" value="1"/>
</dbReference>
<keyword evidence="9" id="KW-0496">Mitochondrion</keyword>
<feature type="domain" description="2Fe-2S ferredoxin-type" evidence="16">
    <location>
        <begin position="59"/>
        <end position="160"/>
    </location>
</feature>
<protein>
    <recommendedName>
        <fullName evidence="12">Ferredoxin-2, mitochondrial</fullName>
    </recommendedName>
    <alternativeName>
        <fullName evidence="10">Adrenodoxin-like protein</fullName>
    </alternativeName>
    <alternativeName>
        <fullName evidence="13">Ferredoxin-1-like protein</fullName>
    </alternativeName>
</protein>
<dbReference type="OrthoDB" id="268593at2759"/>
<dbReference type="FunFam" id="3.10.20.30:FF:000013">
    <property type="entry name" value="Adrenodoxin, mitochondrial"/>
    <property type="match status" value="1"/>
</dbReference>
<evidence type="ECO:0000256" key="6">
    <source>
        <dbReference type="ARBA" id="ARBA00022982"/>
    </source>
</evidence>
<comment type="caution">
    <text evidence="17">The sequence shown here is derived from an EMBL/GenBank/DDBJ whole genome shotgun (WGS) entry which is preliminary data.</text>
</comment>
<dbReference type="EMBL" id="JAFBMS010000106">
    <property type="protein sequence ID" value="KAG9335934.1"/>
    <property type="molecule type" value="Genomic_DNA"/>
</dbReference>
<sequence length="173" mass="19368">MQTLRSAIKTRKRKSEDINSRGNSPKECCYCTAEWDQLGGVYYSEGVNSNAEDPKDVVNVVYIDRSGNRIPIKAQVGDSVLYLAHKHGIELEGACEASLACSTCHVYVKSEYFDKLPESEEREDDMLDMAPMLQENSRLGCQIILTPELDGIELTLPKVTRNFYVDGHVPAPH</sequence>
<evidence type="ECO:0000256" key="15">
    <source>
        <dbReference type="SAM" id="MobiDB-lite"/>
    </source>
</evidence>
<dbReference type="InterPro" id="IPR018298">
    <property type="entry name" value="Adrenodoxin_Fe-S_BS"/>
</dbReference>
<evidence type="ECO:0000256" key="1">
    <source>
        <dbReference type="ARBA" id="ARBA00004305"/>
    </source>
</evidence>
<dbReference type="PANTHER" id="PTHR23426:SF65">
    <property type="entry name" value="FERREDOXIN-2, MITOCHONDRIAL"/>
    <property type="match status" value="1"/>
</dbReference>
<keyword evidence="5" id="KW-0479">Metal-binding</keyword>
<gene>
    <name evidence="17" type="ORF">JZ751_003491</name>
</gene>
<keyword evidence="3" id="KW-0813">Transport</keyword>
<dbReference type="Pfam" id="PF00111">
    <property type="entry name" value="Fer2"/>
    <property type="match status" value="1"/>
</dbReference>
<keyword evidence="6" id="KW-0249">Electron transport</keyword>
<dbReference type="GO" id="GO:0051537">
    <property type="term" value="F:2 iron, 2 sulfur cluster binding"/>
    <property type="evidence" value="ECO:0007669"/>
    <property type="project" value="UniProtKB-KW"/>
</dbReference>
<evidence type="ECO:0000313" key="17">
    <source>
        <dbReference type="EMBL" id="KAG9335934.1"/>
    </source>
</evidence>
<dbReference type="AlphaFoldDB" id="A0A8T2N7I7"/>
<dbReference type="Proteomes" id="UP000824540">
    <property type="component" value="Unassembled WGS sequence"/>
</dbReference>
<evidence type="ECO:0000256" key="4">
    <source>
        <dbReference type="ARBA" id="ARBA00022714"/>
    </source>
</evidence>
<feature type="region of interest" description="Disordered" evidence="15">
    <location>
        <begin position="1"/>
        <end position="24"/>
    </location>
</feature>
<dbReference type="InterPro" id="IPR001041">
    <property type="entry name" value="2Fe-2S_ferredoxin-type"/>
</dbReference>
<comment type="cofactor">
    <cofactor evidence="11">
        <name>[2Fe-2S] cluster</name>
        <dbReference type="ChEBI" id="CHEBI:190135"/>
    </cofactor>
</comment>
<evidence type="ECO:0000256" key="12">
    <source>
        <dbReference type="ARBA" id="ARBA00040942"/>
    </source>
</evidence>
<evidence type="ECO:0000256" key="10">
    <source>
        <dbReference type="ARBA" id="ARBA00032838"/>
    </source>
</evidence>
<dbReference type="GO" id="GO:0009055">
    <property type="term" value="F:electron transfer activity"/>
    <property type="evidence" value="ECO:0007669"/>
    <property type="project" value="TreeGrafter"/>
</dbReference>
<evidence type="ECO:0000256" key="3">
    <source>
        <dbReference type="ARBA" id="ARBA00022448"/>
    </source>
</evidence>
<comment type="function">
    <text evidence="14">Electron donor, of the core iron-sulfur cluster (ISC) assembly complex, that acts to reduce the persulfide into sulfide during [2Fe-2S] clusters assembly on the scaffolding protein ISCU. The core iron-sulfur cluster (ISC) assembly complex is involved in the de novo synthesis of a [2Fe-2S] cluster, the first step of the mitochondrial iron-sulfur protein biogenesis. This process is initiated by the cysteine desulfurase complex (NFS1:LYRM4:NDUFAB1) that produces persulfide which is delivered on the scaffold protein ISCU in a FXN-dependent manner. Then this complex is stabilized by FDX2 which provides reducing equivalents to accomplish the [2Fe-2S] cluster assembly. Finally, the [2Fe-2S] cluster is transferred from ISCU to chaperone proteins, including HSCB, HSPA9 and GLRX5. Essential for coenzyme Q biosynthesis: together with FDXR, transfers the electrons required for the hydroxylation reaction performed by COQ6.</text>
</comment>
<evidence type="ECO:0000256" key="9">
    <source>
        <dbReference type="ARBA" id="ARBA00023128"/>
    </source>
</evidence>
<keyword evidence="8" id="KW-0411">Iron-sulfur</keyword>
<evidence type="ECO:0000256" key="7">
    <source>
        <dbReference type="ARBA" id="ARBA00023004"/>
    </source>
</evidence>
<dbReference type="Gene3D" id="3.10.20.30">
    <property type="match status" value="1"/>
</dbReference>
<dbReference type="PROSITE" id="PS00814">
    <property type="entry name" value="ADX"/>
    <property type="match status" value="1"/>
</dbReference>
<dbReference type="SUPFAM" id="SSF54292">
    <property type="entry name" value="2Fe-2S ferredoxin-like"/>
    <property type="match status" value="1"/>
</dbReference>
<evidence type="ECO:0000256" key="8">
    <source>
        <dbReference type="ARBA" id="ARBA00023014"/>
    </source>
</evidence>
<evidence type="ECO:0000256" key="11">
    <source>
        <dbReference type="ARBA" id="ARBA00034078"/>
    </source>
</evidence>
<accession>A0A8T2N7I7</accession>
<dbReference type="PRINTS" id="PR00355">
    <property type="entry name" value="ADRENODOXIN"/>
</dbReference>